<name>A0A5N6TZ74_ASPAV</name>
<dbReference type="Proteomes" id="UP000325780">
    <property type="component" value="Unassembled WGS sequence"/>
</dbReference>
<gene>
    <name evidence="7" type="ORF">BDV25DRAFT_138590</name>
</gene>
<keyword evidence="2" id="KW-0805">Transcription regulation</keyword>
<accession>A0A5N6TZ74</accession>
<protein>
    <recommendedName>
        <fullName evidence="6">Xylanolytic transcriptional activator regulatory domain-containing protein</fullName>
    </recommendedName>
</protein>
<reference evidence="7 8" key="1">
    <citation type="submission" date="2019-04" db="EMBL/GenBank/DDBJ databases">
        <title>Friends and foes A comparative genomics study of 23 Aspergillus species from section Flavi.</title>
        <authorList>
            <consortium name="DOE Joint Genome Institute"/>
            <person name="Kjaerbolling I."/>
            <person name="Vesth T."/>
            <person name="Frisvad J.C."/>
            <person name="Nybo J.L."/>
            <person name="Theobald S."/>
            <person name="Kildgaard S."/>
            <person name="Isbrandt T."/>
            <person name="Kuo A."/>
            <person name="Sato A."/>
            <person name="Lyhne E.K."/>
            <person name="Kogle M.E."/>
            <person name="Wiebenga A."/>
            <person name="Kun R.S."/>
            <person name="Lubbers R.J."/>
            <person name="Makela M.R."/>
            <person name="Barry K."/>
            <person name="Chovatia M."/>
            <person name="Clum A."/>
            <person name="Daum C."/>
            <person name="Haridas S."/>
            <person name="He G."/>
            <person name="LaButti K."/>
            <person name="Lipzen A."/>
            <person name="Mondo S."/>
            <person name="Riley R."/>
            <person name="Salamov A."/>
            <person name="Simmons B.A."/>
            <person name="Magnuson J.K."/>
            <person name="Henrissat B."/>
            <person name="Mortensen U.H."/>
            <person name="Larsen T.O."/>
            <person name="Devries R.P."/>
            <person name="Grigoriev I.V."/>
            <person name="Machida M."/>
            <person name="Baker S.E."/>
            <person name="Andersen M.R."/>
        </authorList>
    </citation>
    <scope>NUCLEOTIDE SEQUENCE [LARGE SCALE GENOMIC DNA]</scope>
    <source>
        <strain evidence="7 8">IBT 18842</strain>
    </source>
</reference>
<dbReference type="PANTHER" id="PTHR31001:SF90">
    <property type="entry name" value="CENTROMERE DNA-BINDING PROTEIN COMPLEX CBF3 SUBUNIT B"/>
    <property type="match status" value="1"/>
</dbReference>
<keyword evidence="8" id="KW-1185">Reference proteome</keyword>
<evidence type="ECO:0000313" key="8">
    <source>
        <dbReference type="Proteomes" id="UP000325780"/>
    </source>
</evidence>
<evidence type="ECO:0000313" key="7">
    <source>
        <dbReference type="EMBL" id="KAE8151667.1"/>
    </source>
</evidence>
<evidence type="ECO:0000256" key="3">
    <source>
        <dbReference type="ARBA" id="ARBA00023163"/>
    </source>
</evidence>
<organism evidence="7 8">
    <name type="scientific">Aspergillus avenaceus</name>
    <dbReference type="NCBI Taxonomy" id="36643"/>
    <lineage>
        <taxon>Eukaryota</taxon>
        <taxon>Fungi</taxon>
        <taxon>Dikarya</taxon>
        <taxon>Ascomycota</taxon>
        <taxon>Pezizomycotina</taxon>
        <taxon>Eurotiomycetes</taxon>
        <taxon>Eurotiomycetidae</taxon>
        <taxon>Eurotiales</taxon>
        <taxon>Aspergillaceae</taxon>
        <taxon>Aspergillus</taxon>
        <taxon>Aspergillus subgen. Circumdati</taxon>
    </lineage>
</organism>
<proteinExistence type="predicted"/>
<dbReference type="AlphaFoldDB" id="A0A5N6TZ74"/>
<dbReference type="GO" id="GO:0003677">
    <property type="term" value="F:DNA binding"/>
    <property type="evidence" value="ECO:0007669"/>
    <property type="project" value="InterPro"/>
</dbReference>
<comment type="subcellular location">
    <subcellularLocation>
        <location evidence="1">Nucleus</location>
    </subcellularLocation>
</comment>
<keyword evidence="3" id="KW-0804">Transcription</keyword>
<feature type="region of interest" description="Disordered" evidence="5">
    <location>
        <begin position="29"/>
        <end position="48"/>
    </location>
</feature>
<evidence type="ECO:0000256" key="4">
    <source>
        <dbReference type="ARBA" id="ARBA00023242"/>
    </source>
</evidence>
<evidence type="ECO:0000259" key="6">
    <source>
        <dbReference type="Pfam" id="PF04082"/>
    </source>
</evidence>
<dbReference type="Pfam" id="PF04082">
    <property type="entry name" value="Fungal_trans"/>
    <property type="match status" value="1"/>
</dbReference>
<dbReference type="CDD" id="cd12148">
    <property type="entry name" value="fungal_TF_MHR"/>
    <property type="match status" value="1"/>
</dbReference>
<dbReference type="GO" id="GO:0005634">
    <property type="term" value="C:nucleus"/>
    <property type="evidence" value="ECO:0007669"/>
    <property type="project" value="UniProtKB-SubCell"/>
</dbReference>
<dbReference type="GO" id="GO:0006351">
    <property type="term" value="P:DNA-templated transcription"/>
    <property type="evidence" value="ECO:0007669"/>
    <property type="project" value="InterPro"/>
</dbReference>
<dbReference type="InterPro" id="IPR050613">
    <property type="entry name" value="Sec_Metabolite_Reg"/>
</dbReference>
<evidence type="ECO:0000256" key="5">
    <source>
        <dbReference type="SAM" id="MobiDB-lite"/>
    </source>
</evidence>
<dbReference type="GO" id="GO:0008270">
    <property type="term" value="F:zinc ion binding"/>
    <property type="evidence" value="ECO:0007669"/>
    <property type="project" value="InterPro"/>
</dbReference>
<evidence type="ECO:0000256" key="2">
    <source>
        <dbReference type="ARBA" id="ARBA00023015"/>
    </source>
</evidence>
<sequence>MGATAPMTLQPGRAIPLYPEILHCLDKSKEAVSQPSKQAGEDSEVVNPPTQNVDVAQQQFTSLRALHTNISNRQAPNPTHVARQFPPIAEARELFDHFAVTLHPHVPVLHIPSAKTTVEQTYLAIIYRKNLDMANLLLLLGIFSSSIRTWTNELLQKLGATPEDAKVAFSAYSRLALDIIDGSLKPSTTALAAMLTCANAIANSDGFELKTHTIRLRCHLMARAMRVHLLDSQKSREERKRKQCDIIKLEVQRRAWWHMVATDWLHSFWGGPQEGTYTFQPKHMKVDYPSNADDEWITSTELLRVSPLSQPTLMSAFIYRIKLADLCRQVVDTMSATWLSLQEPNYDDIISLGQQFHDLLHDYPTFFKYDHTNIEQSKGICQDRPYITIQRITVNFDTLTRLCKLHRPYHLESMNNPKCAYSKRACVLSARTMLQLRRSLDGIDAEAGLIPARFWTVLQHVLLAALVLVTDASFNQNAPDAEAKKARILAIYQALERPKQESSTLVNIIVRNMQIIMSTIQRGESPKLTSCAKPGDLAHVAPRTRPGNIPTTNVSQPSFAQGQVPIGDGMTHQVWDRGDAWDQLWHKFLAVALNLEDPQWKLLLHGTDSIPLPS</sequence>
<feature type="domain" description="Xylanolytic transcriptional activator regulatory" evidence="6">
    <location>
        <begin position="96"/>
        <end position="346"/>
    </location>
</feature>
<evidence type="ECO:0000256" key="1">
    <source>
        <dbReference type="ARBA" id="ARBA00004123"/>
    </source>
</evidence>
<dbReference type="OrthoDB" id="3014581at2759"/>
<dbReference type="EMBL" id="ML742066">
    <property type="protein sequence ID" value="KAE8151667.1"/>
    <property type="molecule type" value="Genomic_DNA"/>
</dbReference>
<keyword evidence="4" id="KW-0539">Nucleus</keyword>
<dbReference type="PANTHER" id="PTHR31001">
    <property type="entry name" value="UNCHARACTERIZED TRANSCRIPTIONAL REGULATORY PROTEIN"/>
    <property type="match status" value="1"/>
</dbReference>
<dbReference type="InterPro" id="IPR007219">
    <property type="entry name" value="XnlR_reg_dom"/>
</dbReference>